<dbReference type="Gene3D" id="1.20.1250.20">
    <property type="entry name" value="MFS general substrate transporter like domains"/>
    <property type="match status" value="1"/>
</dbReference>
<dbReference type="AlphaFoldDB" id="A0A291GJJ3"/>
<evidence type="ECO:0000256" key="9">
    <source>
        <dbReference type="SAM" id="Phobius"/>
    </source>
</evidence>
<evidence type="ECO:0000256" key="1">
    <source>
        <dbReference type="ARBA" id="ARBA00004651"/>
    </source>
</evidence>
<dbReference type="NCBIfam" id="TIGR00711">
    <property type="entry name" value="efflux_EmrB"/>
    <property type="match status" value="1"/>
</dbReference>
<dbReference type="InterPro" id="IPR011701">
    <property type="entry name" value="MFS"/>
</dbReference>
<dbReference type="Proteomes" id="UP000218165">
    <property type="component" value="Chromosome"/>
</dbReference>
<feature type="transmembrane region" description="Helical" evidence="9">
    <location>
        <begin position="527"/>
        <end position="546"/>
    </location>
</feature>
<feature type="domain" description="Major facilitator superfamily (MFS) profile" evidence="10">
    <location>
        <begin position="40"/>
        <end position="551"/>
    </location>
</feature>
<gene>
    <name evidence="11" type="ORF">CFK38_03475</name>
</gene>
<feature type="transmembrane region" description="Helical" evidence="9">
    <location>
        <begin position="192"/>
        <end position="214"/>
    </location>
</feature>
<dbReference type="GO" id="GO:0005886">
    <property type="term" value="C:plasma membrane"/>
    <property type="evidence" value="ECO:0007669"/>
    <property type="project" value="UniProtKB-SubCell"/>
</dbReference>
<evidence type="ECO:0000256" key="2">
    <source>
        <dbReference type="ARBA" id="ARBA00008537"/>
    </source>
</evidence>
<feature type="transmembrane region" description="Helical" evidence="9">
    <location>
        <begin position="106"/>
        <end position="129"/>
    </location>
</feature>
<protein>
    <submittedName>
        <fullName evidence="11">MFS transporter</fullName>
    </submittedName>
</protein>
<feature type="transmembrane region" description="Helical" evidence="9">
    <location>
        <begin position="411"/>
        <end position="437"/>
    </location>
</feature>
<feature type="transmembrane region" description="Helical" evidence="9">
    <location>
        <begin position="458"/>
        <end position="477"/>
    </location>
</feature>
<evidence type="ECO:0000256" key="3">
    <source>
        <dbReference type="ARBA" id="ARBA00022448"/>
    </source>
</evidence>
<dbReference type="OrthoDB" id="9781469at2"/>
<evidence type="ECO:0000256" key="5">
    <source>
        <dbReference type="ARBA" id="ARBA00022692"/>
    </source>
</evidence>
<dbReference type="KEGG" id="brz:CFK38_03475"/>
<keyword evidence="12" id="KW-1185">Reference proteome</keyword>
<comment type="subcellular location">
    <subcellularLocation>
        <location evidence="1">Cell membrane</location>
        <topology evidence="1">Multi-pass membrane protein</topology>
    </subcellularLocation>
</comment>
<dbReference type="RefSeq" id="WP_096801823.1">
    <property type="nucleotide sequence ID" value="NZ_CP023563.1"/>
</dbReference>
<dbReference type="InterPro" id="IPR004638">
    <property type="entry name" value="EmrB-like"/>
</dbReference>
<keyword evidence="4" id="KW-1003">Cell membrane</keyword>
<keyword evidence="3" id="KW-0813">Transport</keyword>
<accession>A0A291GJJ3</accession>
<dbReference type="SUPFAM" id="SSF103473">
    <property type="entry name" value="MFS general substrate transporter"/>
    <property type="match status" value="1"/>
</dbReference>
<dbReference type="CDD" id="cd17321">
    <property type="entry name" value="MFS_MMR_MDR_like"/>
    <property type="match status" value="1"/>
</dbReference>
<feature type="transmembrane region" description="Helical" evidence="9">
    <location>
        <begin position="381"/>
        <end position="405"/>
    </location>
</feature>
<keyword evidence="5 9" id="KW-0812">Transmembrane</keyword>
<dbReference type="GO" id="GO:0022857">
    <property type="term" value="F:transmembrane transporter activity"/>
    <property type="evidence" value="ECO:0007669"/>
    <property type="project" value="InterPro"/>
</dbReference>
<evidence type="ECO:0000313" key="11">
    <source>
        <dbReference type="EMBL" id="ATG50683.1"/>
    </source>
</evidence>
<dbReference type="InterPro" id="IPR020846">
    <property type="entry name" value="MFS_dom"/>
</dbReference>
<feature type="transmembrane region" description="Helical" evidence="9">
    <location>
        <begin position="41"/>
        <end position="66"/>
    </location>
</feature>
<feature type="transmembrane region" description="Helical" evidence="9">
    <location>
        <begin position="344"/>
        <end position="369"/>
    </location>
</feature>
<name>A0A291GJJ3_9MICO</name>
<dbReference type="EMBL" id="CP023563">
    <property type="protein sequence ID" value="ATG50683.1"/>
    <property type="molecule type" value="Genomic_DNA"/>
</dbReference>
<dbReference type="PANTHER" id="PTHR42718">
    <property type="entry name" value="MAJOR FACILITATOR SUPERFAMILY MULTIDRUG TRANSPORTER MFSC"/>
    <property type="match status" value="1"/>
</dbReference>
<comment type="similarity">
    <text evidence="2">Belongs to the major facilitator superfamily. EmrB family.</text>
</comment>
<evidence type="ECO:0000256" key="7">
    <source>
        <dbReference type="ARBA" id="ARBA00023136"/>
    </source>
</evidence>
<feature type="transmembrane region" description="Helical" evidence="9">
    <location>
        <begin position="235"/>
        <end position="258"/>
    </location>
</feature>
<dbReference type="Gene3D" id="1.20.1720.10">
    <property type="entry name" value="Multidrug resistance protein D"/>
    <property type="match status" value="1"/>
</dbReference>
<organism evidence="11 12">
    <name type="scientific">Brachybacterium vulturis</name>
    <dbReference type="NCBI Taxonomy" id="2017484"/>
    <lineage>
        <taxon>Bacteria</taxon>
        <taxon>Bacillati</taxon>
        <taxon>Actinomycetota</taxon>
        <taxon>Actinomycetes</taxon>
        <taxon>Micrococcales</taxon>
        <taxon>Dermabacteraceae</taxon>
        <taxon>Brachybacterium</taxon>
    </lineage>
</organism>
<dbReference type="PROSITE" id="PS50850">
    <property type="entry name" value="MFS"/>
    <property type="match status" value="1"/>
</dbReference>
<dbReference type="PANTHER" id="PTHR42718:SF9">
    <property type="entry name" value="MAJOR FACILITATOR SUPERFAMILY MULTIDRUG TRANSPORTER MFSC"/>
    <property type="match status" value="1"/>
</dbReference>
<evidence type="ECO:0000313" key="12">
    <source>
        <dbReference type="Proteomes" id="UP000218165"/>
    </source>
</evidence>
<feature type="region of interest" description="Disordered" evidence="8">
    <location>
        <begin position="1"/>
        <end position="34"/>
    </location>
</feature>
<feature type="transmembrane region" description="Helical" evidence="9">
    <location>
        <begin position="278"/>
        <end position="297"/>
    </location>
</feature>
<dbReference type="InterPro" id="IPR036259">
    <property type="entry name" value="MFS_trans_sf"/>
</dbReference>
<keyword evidence="6 9" id="KW-1133">Transmembrane helix</keyword>
<dbReference type="Pfam" id="PF07690">
    <property type="entry name" value="MFS_1"/>
    <property type="match status" value="1"/>
</dbReference>
<feature type="transmembrane region" description="Helical" evidence="9">
    <location>
        <begin position="309"/>
        <end position="332"/>
    </location>
</feature>
<evidence type="ECO:0000256" key="4">
    <source>
        <dbReference type="ARBA" id="ARBA00022475"/>
    </source>
</evidence>
<feature type="transmembrane region" description="Helical" evidence="9">
    <location>
        <begin position="78"/>
        <end position="94"/>
    </location>
</feature>
<evidence type="ECO:0000256" key="6">
    <source>
        <dbReference type="ARBA" id="ARBA00022989"/>
    </source>
</evidence>
<sequence>MKNSRPSRGGATPPAALTPSLQTPAGSAADPSSDPRRWKALAVLATGLALIVIDGSIVAVSLPTIIADLGLDLTDAQWVSTSYAVVLSALLLVSGRVGDRIGRRRLFLAGVGLFVIASVLAALAGGAGSLIGARLLQGVGGALILPSTLSTVNATFRGSERAAAFGVWGAVMAGAAALGPLLGGWLTSSFSWPWIFLVNVPIGILVLAGTLAWVGETRDAPRVTGGRRDLDVLGALLSALALGSLVFAIIEATTLGWFTEQAPLVLGALTLHGPGPLSLVPVLLLVGIAALAAFLLVERRRAATGREVLLDLTLFRLPAFAWGNITAGTVAIGEFGLLFVLPLYLVNVLALGTLQAGLVLAAMAGGAFLSGTAARHLAGAIGAPGTVLVGLGLEVLGVGVLAALLGPATPLALLVVTLVVYGLGLGLASAQLTSTVLAPVPQEQSGQGSATQSTVRQLGTALGTAISGAMLAAGLAARSDSLSGEAARYGQALTDSAGSILPQLRAQHAAPDVLDQLGTVFADGSRLAMVGSAGFLLLGLLGAIAVRRAARRS</sequence>
<proteinExistence type="inferred from homology"/>
<keyword evidence="7 9" id="KW-0472">Membrane</keyword>
<feature type="transmembrane region" description="Helical" evidence="9">
    <location>
        <begin position="135"/>
        <end position="156"/>
    </location>
</feature>
<evidence type="ECO:0000256" key="8">
    <source>
        <dbReference type="SAM" id="MobiDB-lite"/>
    </source>
</evidence>
<feature type="transmembrane region" description="Helical" evidence="9">
    <location>
        <begin position="163"/>
        <end position="186"/>
    </location>
</feature>
<evidence type="ECO:0000259" key="10">
    <source>
        <dbReference type="PROSITE" id="PS50850"/>
    </source>
</evidence>
<reference evidence="12" key="1">
    <citation type="submission" date="2017-09" db="EMBL/GenBank/DDBJ databases">
        <title>Brachybacterium sp. VM2412.</title>
        <authorList>
            <person name="Tak E.J."/>
            <person name="Bae J.-W."/>
        </authorList>
    </citation>
    <scope>NUCLEOTIDE SEQUENCE [LARGE SCALE GENOMIC DNA]</scope>
    <source>
        <strain evidence="12">VM2412</strain>
    </source>
</reference>